<dbReference type="PROSITE" id="PS51257">
    <property type="entry name" value="PROKAR_LIPOPROTEIN"/>
    <property type="match status" value="1"/>
</dbReference>
<dbReference type="EMBL" id="JPRL01000001">
    <property type="protein sequence ID" value="KFF04731.1"/>
    <property type="molecule type" value="Genomic_DNA"/>
</dbReference>
<dbReference type="Proteomes" id="UP000028715">
    <property type="component" value="Unassembled WGS sequence"/>
</dbReference>
<evidence type="ECO:0000313" key="1">
    <source>
        <dbReference type="EMBL" id="KFF04731.1"/>
    </source>
</evidence>
<dbReference type="AlphaFoldDB" id="A0A085ZJW7"/>
<gene>
    <name evidence="1" type="ORF">IW19_03925</name>
</gene>
<organism evidence="1 2">
    <name type="scientific">Flavobacterium reichenbachii</name>
    <dbReference type="NCBI Taxonomy" id="362418"/>
    <lineage>
        <taxon>Bacteria</taxon>
        <taxon>Pseudomonadati</taxon>
        <taxon>Bacteroidota</taxon>
        <taxon>Flavobacteriia</taxon>
        <taxon>Flavobacteriales</taxon>
        <taxon>Flavobacteriaceae</taxon>
        <taxon>Flavobacterium</taxon>
    </lineage>
</organism>
<dbReference type="RefSeq" id="WP_035681380.1">
    <property type="nucleotide sequence ID" value="NZ_JPRL01000001.1"/>
</dbReference>
<name>A0A085ZJW7_9FLAO</name>
<sequence>MKRILYILITAVTIGTGLFSCEPLEDRDSLPAINYTEATLNHTEVLTDNTLTLTNNDKDVISYWSVVDNATKVELGHYNGNNAQAIIPFKGSYSVTYTAYTRGGIIATAPKTITVLKTDLSSITKDPRWGMLTNGAAGKTWVIKMANPIGFAGPAYLNTTVGDTGGDAWTYFPGSINEILWSGIEVKDWGEITFDLNEGYNVTVKQTSLTTGSTAQTTTKGTFTYTLSSDFKKDFLDFNGGTKMLYQNAYYTQQAPGFSFSRVRLVEITATSLKYAMLRDDGAQVIVSLIPKA</sequence>
<dbReference type="STRING" id="362418.IW19_03925"/>
<evidence type="ECO:0000313" key="2">
    <source>
        <dbReference type="Proteomes" id="UP000028715"/>
    </source>
</evidence>
<reference evidence="1 2" key="1">
    <citation type="submission" date="2014-07" db="EMBL/GenBank/DDBJ databases">
        <title>Genome of Flavobacterium reichenbachii LMG 25512.</title>
        <authorList>
            <person name="Stropko S.J."/>
            <person name="Pipes S.E."/>
            <person name="Newman J.D."/>
        </authorList>
    </citation>
    <scope>NUCLEOTIDE SEQUENCE [LARGE SCALE GENOMIC DNA]</scope>
    <source>
        <strain evidence="1 2">LMG 25512</strain>
    </source>
</reference>
<protein>
    <recommendedName>
        <fullName evidence="3">PKD domain-containing protein</fullName>
    </recommendedName>
</protein>
<evidence type="ECO:0008006" key="3">
    <source>
        <dbReference type="Google" id="ProtNLM"/>
    </source>
</evidence>
<accession>A0A085ZJW7</accession>
<dbReference type="eggNOG" id="ENOG502Z91V">
    <property type="taxonomic scope" value="Bacteria"/>
</dbReference>
<keyword evidence="2" id="KW-1185">Reference proteome</keyword>
<comment type="caution">
    <text evidence="1">The sequence shown here is derived from an EMBL/GenBank/DDBJ whole genome shotgun (WGS) entry which is preliminary data.</text>
</comment>
<proteinExistence type="predicted"/>